<dbReference type="SUPFAM" id="SSF55729">
    <property type="entry name" value="Acyl-CoA N-acyltransferases (Nat)"/>
    <property type="match status" value="1"/>
</dbReference>
<dbReference type="InterPro" id="IPR016181">
    <property type="entry name" value="Acyl_CoA_acyltransferase"/>
</dbReference>
<dbReference type="PANTHER" id="PTHR43420:SF12">
    <property type="entry name" value="N-ACETYLTRANSFERASE DOMAIN-CONTAINING PROTEIN"/>
    <property type="match status" value="1"/>
</dbReference>
<dbReference type="STRING" id="1620.IV67_GL001387"/>
<keyword evidence="1 4" id="KW-0808">Transferase</keyword>
<dbReference type="Pfam" id="PF00583">
    <property type="entry name" value="Acetyltransf_1"/>
    <property type="match status" value="1"/>
</dbReference>
<accession>A0A0R2JT02</accession>
<keyword evidence="5" id="KW-1185">Reference proteome</keyword>
<proteinExistence type="predicted"/>
<dbReference type="RefSeq" id="WP_057786291.1">
    <property type="nucleotide sequence ID" value="NZ_JQCD01000011.1"/>
</dbReference>
<dbReference type="GO" id="GO:0016747">
    <property type="term" value="F:acyltransferase activity, transferring groups other than amino-acyl groups"/>
    <property type="evidence" value="ECO:0007669"/>
    <property type="project" value="InterPro"/>
</dbReference>
<keyword evidence="2" id="KW-0012">Acyltransferase</keyword>
<dbReference type="OrthoDB" id="9795206at2"/>
<dbReference type="Gene3D" id="3.40.630.30">
    <property type="match status" value="1"/>
</dbReference>
<dbReference type="PANTHER" id="PTHR43420">
    <property type="entry name" value="ACETYLTRANSFERASE"/>
    <property type="match status" value="1"/>
</dbReference>
<comment type="caution">
    <text evidence="4">The sequence shown here is derived from an EMBL/GenBank/DDBJ whole genome shotgun (WGS) entry which is preliminary data.</text>
</comment>
<dbReference type="PROSITE" id="PS51186">
    <property type="entry name" value="GNAT"/>
    <property type="match status" value="1"/>
</dbReference>
<evidence type="ECO:0000313" key="5">
    <source>
        <dbReference type="Proteomes" id="UP000051673"/>
    </source>
</evidence>
<evidence type="ECO:0000313" key="4">
    <source>
        <dbReference type="EMBL" id="KRN77687.1"/>
    </source>
</evidence>
<dbReference type="InterPro" id="IPR000182">
    <property type="entry name" value="GNAT_dom"/>
</dbReference>
<dbReference type="InterPro" id="IPR050680">
    <property type="entry name" value="YpeA/RimI_acetyltransf"/>
</dbReference>
<evidence type="ECO:0000256" key="2">
    <source>
        <dbReference type="ARBA" id="ARBA00023315"/>
    </source>
</evidence>
<organism evidence="4 5">
    <name type="scientific">Weissella minor</name>
    <dbReference type="NCBI Taxonomy" id="1620"/>
    <lineage>
        <taxon>Bacteria</taxon>
        <taxon>Bacillati</taxon>
        <taxon>Bacillota</taxon>
        <taxon>Bacilli</taxon>
        <taxon>Lactobacillales</taxon>
        <taxon>Lactobacillaceae</taxon>
        <taxon>Weissella</taxon>
    </lineage>
</organism>
<protein>
    <submittedName>
        <fullName evidence="4">Acetyltransferase</fullName>
    </submittedName>
</protein>
<name>A0A0R2JT02_9LACO</name>
<dbReference type="AlphaFoldDB" id="A0A0R2JT02"/>
<gene>
    <name evidence="4" type="ORF">IV67_GL001387</name>
</gene>
<reference evidence="4 5" key="1">
    <citation type="journal article" date="2015" name="Genome Announc.">
        <title>Expanding the biotechnology potential of lactobacilli through comparative genomics of 213 strains and associated genera.</title>
        <authorList>
            <person name="Sun Z."/>
            <person name="Harris H.M."/>
            <person name="McCann A."/>
            <person name="Guo C."/>
            <person name="Argimon S."/>
            <person name="Zhang W."/>
            <person name="Yang X."/>
            <person name="Jeffery I.B."/>
            <person name="Cooney J.C."/>
            <person name="Kagawa T.F."/>
            <person name="Liu W."/>
            <person name="Song Y."/>
            <person name="Salvetti E."/>
            <person name="Wrobel A."/>
            <person name="Rasinkangas P."/>
            <person name="Parkhill J."/>
            <person name="Rea M.C."/>
            <person name="O'Sullivan O."/>
            <person name="Ritari J."/>
            <person name="Douillard F.P."/>
            <person name="Paul Ross R."/>
            <person name="Yang R."/>
            <person name="Briner A.E."/>
            <person name="Felis G.E."/>
            <person name="de Vos W.M."/>
            <person name="Barrangou R."/>
            <person name="Klaenhammer T.R."/>
            <person name="Caufield P.W."/>
            <person name="Cui Y."/>
            <person name="Zhang H."/>
            <person name="O'Toole P.W."/>
        </authorList>
    </citation>
    <scope>NUCLEOTIDE SEQUENCE [LARGE SCALE GENOMIC DNA]</scope>
    <source>
        <strain evidence="4 5">DSM 20014</strain>
    </source>
</reference>
<sequence>MELAIRLATGADSAALLALLKTLQSESDTFCIAQDVETIDVVSESDNIEALQNTLNNVMLVVADDADNLYGIATATASLAEPTHAEVGIAVLKDYQGYGLAQALLDELINWGETYSSNDQLWLTVQKRNTVARHIYEKFGFVYIPKQAQGVDQTTTLETEDMVYQLKGGRE</sequence>
<dbReference type="CDD" id="cd04301">
    <property type="entry name" value="NAT_SF"/>
    <property type="match status" value="1"/>
</dbReference>
<evidence type="ECO:0000259" key="3">
    <source>
        <dbReference type="PROSITE" id="PS51186"/>
    </source>
</evidence>
<dbReference type="EMBL" id="JQCD01000011">
    <property type="protein sequence ID" value="KRN77687.1"/>
    <property type="molecule type" value="Genomic_DNA"/>
</dbReference>
<dbReference type="PATRIC" id="fig|1620.3.peg.1403"/>
<feature type="domain" description="N-acetyltransferase" evidence="3">
    <location>
        <begin position="3"/>
        <end position="167"/>
    </location>
</feature>
<evidence type="ECO:0000256" key="1">
    <source>
        <dbReference type="ARBA" id="ARBA00022679"/>
    </source>
</evidence>
<dbReference type="Proteomes" id="UP000051673">
    <property type="component" value="Unassembled WGS sequence"/>
</dbReference>